<comment type="caution">
    <text evidence="3">The sequence shown here is derived from an EMBL/GenBank/DDBJ whole genome shotgun (WGS) entry which is preliminary data.</text>
</comment>
<gene>
    <name evidence="3" type="ORF">GGQ92_001737</name>
</gene>
<dbReference type="GO" id="GO:0016787">
    <property type="term" value="F:hydrolase activity"/>
    <property type="evidence" value="ECO:0007669"/>
    <property type="project" value="UniProtKB-KW"/>
</dbReference>
<dbReference type="InterPro" id="IPR032466">
    <property type="entry name" value="Metal_Hydrolase"/>
</dbReference>
<dbReference type="Gene3D" id="3.20.20.140">
    <property type="entry name" value="Metal-dependent hydrolases"/>
    <property type="match status" value="1"/>
</dbReference>
<comment type="similarity">
    <text evidence="1">Belongs to the metallo-dependent hydrolases superfamily.</text>
</comment>
<dbReference type="Pfam" id="PF04909">
    <property type="entry name" value="Amidohydro_2"/>
    <property type="match status" value="1"/>
</dbReference>
<keyword evidence="3" id="KW-0378">Hydrolase</keyword>
<dbReference type="RefSeq" id="WP_184247190.1">
    <property type="nucleotide sequence ID" value="NZ_BAAACU010000042.1"/>
</dbReference>
<dbReference type="EMBL" id="JACHON010000006">
    <property type="protein sequence ID" value="MBB6512948.1"/>
    <property type="molecule type" value="Genomic_DNA"/>
</dbReference>
<name>A0A841RQN6_9BACI</name>
<protein>
    <submittedName>
        <fullName evidence="3">L-fuconolactonase</fullName>
        <ecNumber evidence="3">3.1.1.-</ecNumber>
    </submittedName>
</protein>
<dbReference type="AlphaFoldDB" id="A0A841RQN6"/>
<proteinExistence type="inferred from homology"/>
<dbReference type="PANTHER" id="PTHR43569:SF2">
    <property type="entry name" value="AMIDOHYDROLASE-RELATED DOMAIN-CONTAINING PROTEIN"/>
    <property type="match status" value="1"/>
</dbReference>
<keyword evidence="4" id="KW-1185">Reference proteome</keyword>
<dbReference type="InterPro" id="IPR006680">
    <property type="entry name" value="Amidohydro-rel"/>
</dbReference>
<dbReference type="InterPro" id="IPR052350">
    <property type="entry name" value="Metallo-dep_Lactonases"/>
</dbReference>
<organism evidence="3 4">
    <name type="scientific">Gracilibacillus halotolerans</name>
    <dbReference type="NCBI Taxonomy" id="74386"/>
    <lineage>
        <taxon>Bacteria</taxon>
        <taxon>Bacillati</taxon>
        <taxon>Bacillota</taxon>
        <taxon>Bacilli</taxon>
        <taxon>Bacillales</taxon>
        <taxon>Bacillaceae</taxon>
        <taxon>Gracilibacillus</taxon>
    </lineage>
</organism>
<evidence type="ECO:0000313" key="3">
    <source>
        <dbReference type="EMBL" id="MBB6512948.1"/>
    </source>
</evidence>
<accession>A0A841RQN6</accession>
<dbReference type="Proteomes" id="UP000572212">
    <property type="component" value="Unassembled WGS sequence"/>
</dbReference>
<dbReference type="SUPFAM" id="SSF51556">
    <property type="entry name" value="Metallo-dependent hydrolases"/>
    <property type="match status" value="1"/>
</dbReference>
<dbReference type="PANTHER" id="PTHR43569">
    <property type="entry name" value="AMIDOHYDROLASE"/>
    <property type="match status" value="1"/>
</dbReference>
<evidence type="ECO:0000313" key="4">
    <source>
        <dbReference type="Proteomes" id="UP000572212"/>
    </source>
</evidence>
<evidence type="ECO:0000256" key="1">
    <source>
        <dbReference type="ARBA" id="ARBA00038310"/>
    </source>
</evidence>
<reference evidence="3 4" key="1">
    <citation type="submission" date="2020-08" db="EMBL/GenBank/DDBJ databases">
        <title>Genomic Encyclopedia of Type Strains, Phase IV (KMG-IV): sequencing the most valuable type-strain genomes for metagenomic binning, comparative biology and taxonomic classification.</title>
        <authorList>
            <person name="Goeker M."/>
        </authorList>
    </citation>
    <scope>NUCLEOTIDE SEQUENCE [LARGE SCALE GENOMIC DNA]</scope>
    <source>
        <strain evidence="3 4">DSM 11805</strain>
    </source>
</reference>
<dbReference type="EC" id="3.1.1.-" evidence="3"/>
<sequence length="276" mass="32221">MRIDAHQHYWKINRGDYGWITPEITELYRDFQPNDLSPHLQEHHISQTVLVQAAPTIEETEYLLNLTNENGTIAGVVGWIDVEKSDYQYQYSQFEKHPKFLGFRLMIQDMPDETVILKEQYIEAIRYFAEKDVPIDLLFTHDQFPAVLQLLEKVPNIRGVIDHIAKPAIAQQELEPWKTHISKIAAYQNIYCKLSGMVTEADHLYWKQEDFTPYIQHVLAEFGMERVMFGSDWPVCLLAGSYDDVINILEQALPNQLSEADKKKLFGENAKKFYKI</sequence>
<feature type="domain" description="Amidohydrolase-related" evidence="2">
    <location>
        <begin position="3"/>
        <end position="275"/>
    </location>
</feature>
<evidence type="ECO:0000259" key="2">
    <source>
        <dbReference type="Pfam" id="PF04909"/>
    </source>
</evidence>